<dbReference type="PANTHER" id="PTHR43845">
    <property type="entry name" value="BLR5969 PROTEIN"/>
    <property type="match status" value="1"/>
</dbReference>
<dbReference type="Proteomes" id="UP000588017">
    <property type="component" value="Unassembled WGS sequence"/>
</dbReference>
<gene>
    <name evidence="2" type="ORF">HNQ73_001457</name>
</gene>
<name>A0A841KAC3_9HYPH</name>
<dbReference type="SUPFAM" id="SSF56801">
    <property type="entry name" value="Acetyl-CoA synthetase-like"/>
    <property type="match status" value="1"/>
</dbReference>
<keyword evidence="3" id="KW-1185">Reference proteome</keyword>
<feature type="domain" description="AMP-dependent synthetase/ligase" evidence="1">
    <location>
        <begin position="117"/>
        <end position="274"/>
    </location>
</feature>
<accession>A0A841KAC3</accession>
<dbReference type="EC" id="6.2.1.30" evidence="2"/>
<evidence type="ECO:0000259" key="1">
    <source>
        <dbReference type="Pfam" id="PF00501"/>
    </source>
</evidence>
<dbReference type="EMBL" id="JACHEH010000003">
    <property type="protein sequence ID" value="MBB6167834.1"/>
    <property type="molecule type" value="Genomic_DNA"/>
</dbReference>
<evidence type="ECO:0000313" key="3">
    <source>
        <dbReference type="Proteomes" id="UP000588017"/>
    </source>
</evidence>
<reference evidence="2 3" key="1">
    <citation type="submission" date="2020-08" db="EMBL/GenBank/DDBJ databases">
        <title>Genomic Encyclopedia of Type Strains, Phase IV (KMG-IV): sequencing the most valuable type-strain genomes for metagenomic binning, comparative biology and taxonomic classification.</title>
        <authorList>
            <person name="Goeker M."/>
        </authorList>
    </citation>
    <scope>NUCLEOTIDE SEQUENCE [LARGE SCALE GENOMIC DNA]</scope>
    <source>
        <strain evidence="2 3">DSM 101465</strain>
    </source>
</reference>
<dbReference type="GO" id="GO:0047475">
    <property type="term" value="F:phenylacetate-CoA ligase activity"/>
    <property type="evidence" value="ECO:0007669"/>
    <property type="project" value="UniProtKB-EC"/>
</dbReference>
<dbReference type="Pfam" id="PF00501">
    <property type="entry name" value="AMP-binding"/>
    <property type="match status" value="1"/>
</dbReference>
<dbReference type="InterPro" id="IPR045851">
    <property type="entry name" value="AMP-bd_C_sf"/>
</dbReference>
<proteinExistence type="predicted"/>
<comment type="caution">
    <text evidence="2">The sequence shown here is derived from an EMBL/GenBank/DDBJ whole genome shotgun (WGS) entry which is preliminary data.</text>
</comment>
<organism evidence="2 3">
    <name type="scientific">Chelatococcus composti</name>
    <dbReference type="NCBI Taxonomy" id="1743235"/>
    <lineage>
        <taxon>Bacteria</taxon>
        <taxon>Pseudomonadati</taxon>
        <taxon>Pseudomonadota</taxon>
        <taxon>Alphaproteobacteria</taxon>
        <taxon>Hyphomicrobiales</taxon>
        <taxon>Chelatococcaceae</taxon>
        <taxon>Chelatococcus</taxon>
    </lineage>
</organism>
<sequence>MKDFYDHRETRDPAAREAELLAHLPTIVAKAMQAPGWAAHLAGVQPLDITSREALASLPVLRKSDLPALQSAAPPFGGYVADAPGSFGRLFASPGPIFEPEGVQADPWRTARALHAAGFREGDVVLNTFSYHLTPGGFILDSGARALGCAVIPAGPGNTEQQLQVMAAYRPTAYTGTPDFLKVLLEAADAAGLDTSSLRRAVVSGAAFPASLQKAFAERGIEGYQLYAVAECGAIAYETPAREGLVVNEDIIVEIVRPGTGDPVAEGEVGEVVVTLLDPHRPILRLALGDLSAIMPGTSPCGRTNQRIRGWLGRADQTTKVKGMFVRPEQVAEVGRRHPELGKLRLVVTRENEMDVMTLHAEAANADLVDTAAVAGTLQAVTKLRGGVVVVAPGALPNDGKVIADERKYN</sequence>
<dbReference type="RefSeq" id="WP_183333720.1">
    <property type="nucleotide sequence ID" value="NZ_BMHX01000003.1"/>
</dbReference>
<keyword evidence="2" id="KW-0436">Ligase</keyword>
<evidence type="ECO:0000313" key="2">
    <source>
        <dbReference type="EMBL" id="MBB6167834.1"/>
    </source>
</evidence>
<dbReference type="InterPro" id="IPR042099">
    <property type="entry name" value="ANL_N_sf"/>
</dbReference>
<dbReference type="InterPro" id="IPR000873">
    <property type="entry name" value="AMP-dep_synth/lig_dom"/>
</dbReference>
<protein>
    <submittedName>
        <fullName evidence="2">Phenylacetate-CoA ligase</fullName>
        <ecNumber evidence="2">6.2.1.30</ecNumber>
    </submittedName>
</protein>
<dbReference type="PANTHER" id="PTHR43845:SF1">
    <property type="entry name" value="BLR5969 PROTEIN"/>
    <property type="match status" value="1"/>
</dbReference>
<dbReference type="Gene3D" id="3.30.300.30">
    <property type="match status" value="1"/>
</dbReference>
<dbReference type="Gene3D" id="3.40.50.12780">
    <property type="entry name" value="N-terminal domain of ligase-like"/>
    <property type="match status" value="1"/>
</dbReference>
<dbReference type="AlphaFoldDB" id="A0A841KAC3"/>